<evidence type="ECO:0000256" key="9">
    <source>
        <dbReference type="ARBA" id="ARBA00022475"/>
    </source>
</evidence>
<comment type="function">
    <text evidence="24">Core component of RNA polymerase III (Pol III) which synthesizes small non-coding RNAs using the four ribonucleoside triphosphates as substrates. Can mediate Pol I proofreading of the nascent RNA transcript. Anchors into the Pol III active site to constantly monitor transcription fidelity, cleaves mis-incorporated 5'-ribonucleotides and restarts the transcription process. Once Pol III reaches the poly(dT) termination signal, can induce Pol III clamp opening and transcription termination. Pol III plays an important role in sensing and limiting infection by intracellular bacteria and DNA viruses. Acts as a nuclear and cytosolic DNA sensor involved in innate immune response. Can sense non-self dsDNA that serves as template for transcription into dsRNA. The non-self RNA polymerase III transcripts, such as Epstein-Barr virus-encoded RNAs (EBERs) induce type I interferon and NF-kappa-B through the RIG-I pathway.</text>
</comment>
<comment type="subunit">
    <text evidence="22">Component of the RNA polymerase III complex consisting of 17 subunits: a ten-subunit horseshoe-shaped catalytic core composed of POLR3A/RPC1, POLR3B/RPC2, POLR1C/RPAC1, POLR1D/RPAC2, POLR3K/RPC10, POLR2E/RPABC1, POLR2F/RPABC2, POLR2H/RPABC3, POLR2K/RPABC4 and POLR2L/RPABC5; a mobile stalk composed of two subunits POLR3H/RPC8 and CRCP/RPC9, protruding from the core and functioning primarily in transcription initiation; and additional subunits homologous to general transcription factors of the RNA polymerase II machinery, POLR3C/RPC3-POLR3F/RPC6-POLR3G/RPC7 heterotrimer required for transcription initiation and POLR3D/RPC4-POLR3E/RPC5 heterodimer involved in both transcription initiation and termination.</text>
</comment>
<evidence type="ECO:0000256" key="16">
    <source>
        <dbReference type="ARBA" id="ARBA00022946"/>
    </source>
</evidence>
<evidence type="ECO:0000256" key="23">
    <source>
        <dbReference type="ARBA" id="ARBA00048366"/>
    </source>
</evidence>
<dbReference type="EMBL" id="ACPB03015125">
    <property type="status" value="NOT_ANNOTATED_CDS"/>
    <property type="molecule type" value="Genomic_DNA"/>
</dbReference>
<comment type="subunit">
    <text evidence="26">Interacts with RSC1A1.</text>
</comment>
<comment type="similarity">
    <text evidence="28">Belongs to the archaeal rpoM/eukaryotic RPA12/RPB9/RPC11 RNA polymerase family.</text>
</comment>
<dbReference type="GO" id="GO:0005739">
    <property type="term" value="C:mitochondrion"/>
    <property type="evidence" value="ECO:0007669"/>
    <property type="project" value="UniProtKB-SubCell"/>
</dbReference>
<dbReference type="FunFam" id="2.20.25.10:FF:000005">
    <property type="entry name" value="DNA-directed RNA polymerase subunit"/>
    <property type="match status" value="1"/>
</dbReference>
<dbReference type="HOGENOM" id="CLU_031397_5_1_1"/>
<keyword evidence="14" id="KW-0863">Zinc-finger</keyword>
<keyword evidence="30" id="KW-1185">Reference proteome</keyword>
<dbReference type="PROSITE" id="PS51133">
    <property type="entry name" value="ZF_TFIIS_2"/>
    <property type="match status" value="1"/>
</dbReference>
<evidence type="ECO:0000256" key="11">
    <source>
        <dbReference type="ARBA" id="ARBA00022490"/>
    </source>
</evidence>
<dbReference type="GO" id="GO:0000049">
    <property type="term" value="F:tRNA binding"/>
    <property type="evidence" value="ECO:0007669"/>
    <property type="project" value="TreeGrafter"/>
</dbReference>
<dbReference type="FunFam" id="3.90.870.10:FF:000007">
    <property type="entry name" value="YrdC N6-threonylcarbamoyltransferase domain containing"/>
    <property type="match status" value="1"/>
</dbReference>
<name>T1HN26_RHOPR</name>
<reference evidence="29" key="1">
    <citation type="submission" date="2015-05" db="UniProtKB">
        <authorList>
            <consortium name="EnsemblMetazoa"/>
        </authorList>
    </citation>
    <scope>IDENTIFICATION</scope>
</reference>
<dbReference type="GO" id="GO:0006450">
    <property type="term" value="P:regulation of translational fidelity"/>
    <property type="evidence" value="ECO:0007669"/>
    <property type="project" value="TreeGrafter"/>
</dbReference>
<dbReference type="eggNOG" id="KOG3051">
    <property type="taxonomic scope" value="Eukaryota"/>
</dbReference>
<dbReference type="FunCoup" id="T1HN26">
    <property type="interactions" value="297"/>
</dbReference>
<evidence type="ECO:0000256" key="26">
    <source>
        <dbReference type="ARBA" id="ARBA00063146"/>
    </source>
</evidence>
<evidence type="ECO:0000256" key="8">
    <source>
        <dbReference type="ARBA" id="ARBA00020093"/>
    </source>
</evidence>
<dbReference type="Pfam" id="PF01300">
    <property type="entry name" value="Sua5_yciO_yrdC"/>
    <property type="match status" value="1"/>
</dbReference>
<proteinExistence type="inferred from homology"/>
<dbReference type="NCBIfam" id="TIGR00057">
    <property type="entry name" value="L-threonylcarbamoyladenylate synthase"/>
    <property type="match status" value="1"/>
</dbReference>
<dbReference type="PANTHER" id="PTHR17490">
    <property type="entry name" value="SUA5"/>
    <property type="match status" value="1"/>
</dbReference>
<dbReference type="CDD" id="cd10509">
    <property type="entry name" value="Zn-ribbon_RPC11"/>
    <property type="match status" value="1"/>
</dbReference>
<evidence type="ECO:0000256" key="10">
    <source>
        <dbReference type="ARBA" id="ARBA00022478"/>
    </source>
</evidence>
<dbReference type="InterPro" id="IPR034014">
    <property type="entry name" value="Zn_ribbon_RPC11_C"/>
</dbReference>
<dbReference type="InParanoid" id="T1HN26"/>
<evidence type="ECO:0000256" key="7">
    <source>
        <dbReference type="ARBA" id="ARBA00015492"/>
    </source>
</evidence>
<accession>T1HN26</accession>
<evidence type="ECO:0000256" key="15">
    <source>
        <dbReference type="ARBA" id="ARBA00022833"/>
    </source>
</evidence>
<keyword evidence="9" id="KW-1003">Cell membrane</keyword>
<dbReference type="GO" id="GO:0003725">
    <property type="term" value="F:double-stranded RNA binding"/>
    <property type="evidence" value="ECO:0007669"/>
    <property type="project" value="InterPro"/>
</dbReference>
<sequence length="323" mass="35404">MLFCPTCSSLLIIEEYIGHLRYKCRACPYNFNITSRTSNKTYPKLKEIDDVLGGASAWENVDATDERCPVCSHPRAYFMQIQTRSADEPMTTFYKCCSPTSYTFKQGFLNNDMSNLVPITENAVDIAVKWLQKGELIALPTDTVYGLAADTQNSTALKKLYQVKGRNFDKPIAICLSEIEDIKLWGVTDSLPKDLLNALLPGPVTILLERTVGLNGNLNPGVHNIGIRIPNSEFIRKIAGKFGSAIALTSANLSNKPSSLCPEEFVPLWPLVGAVFDGGNIGGSNSRAGSTIIDLSEKGSYKIIREGSALNNTLSILHEYGLK</sequence>
<dbReference type="EC" id="2.7.7.87" evidence="6"/>
<dbReference type="GO" id="GO:0006383">
    <property type="term" value="P:transcription by RNA polymerase III"/>
    <property type="evidence" value="ECO:0007669"/>
    <property type="project" value="UniProtKB-ARBA"/>
</dbReference>
<keyword evidence="19 28" id="KW-0804">Transcription</keyword>
<evidence type="ECO:0000256" key="5">
    <source>
        <dbReference type="ARBA" id="ARBA00007663"/>
    </source>
</evidence>
<dbReference type="InterPro" id="IPR017945">
    <property type="entry name" value="DHBP_synth_RibB-like_a/b_dom"/>
</dbReference>
<dbReference type="GO" id="GO:0005666">
    <property type="term" value="C:RNA polymerase III complex"/>
    <property type="evidence" value="ECO:0007669"/>
    <property type="project" value="UniProtKB-ARBA"/>
</dbReference>
<evidence type="ECO:0000313" key="29">
    <source>
        <dbReference type="EnsemblMetazoa" id="RPRC005450-PA"/>
    </source>
</evidence>
<dbReference type="Gene3D" id="3.90.870.10">
    <property type="entry name" value="DHBP synthase"/>
    <property type="match status" value="1"/>
</dbReference>
<evidence type="ECO:0000256" key="1">
    <source>
        <dbReference type="ARBA" id="ARBA00004123"/>
    </source>
</evidence>
<keyword evidence="10 28" id="KW-0240">DNA-directed RNA polymerase</keyword>
<dbReference type="SMART" id="SM00661">
    <property type="entry name" value="RPOL9"/>
    <property type="match status" value="1"/>
</dbReference>
<evidence type="ECO:0000256" key="3">
    <source>
        <dbReference type="ARBA" id="ARBA00004202"/>
    </source>
</evidence>
<dbReference type="eggNOG" id="KOG2906">
    <property type="taxonomic scope" value="Eukaryota"/>
</dbReference>
<keyword evidence="20" id="KW-0539">Nucleus</keyword>
<dbReference type="PANTHER" id="PTHR17490:SF10">
    <property type="entry name" value="THREONYLCARBAMOYL-AMP SYNTHASE"/>
    <property type="match status" value="1"/>
</dbReference>
<evidence type="ECO:0000256" key="4">
    <source>
        <dbReference type="ARBA" id="ARBA00004496"/>
    </source>
</evidence>
<dbReference type="SUPFAM" id="SSF55821">
    <property type="entry name" value="YrdC/RibB"/>
    <property type="match status" value="1"/>
</dbReference>
<comment type="similarity">
    <text evidence="5">Belongs to the SUA5 family.</text>
</comment>
<keyword evidence="18" id="KW-0472">Membrane</keyword>
<evidence type="ECO:0000256" key="20">
    <source>
        <dbReference type="ARBA" id="ARBA00023242"/>
    </source>
</evidence>
<dbReference type="InterPro" id="IPR001222">
    <property type="entry name" value="Znf_TFIIS"/>
</dbReference>
<evidence type="ECO:0000256" key="28">
    <source>
        <dbReference type="RuleBase" id="RU003474"/>
    </source>
</evidence>
<keyword evidence="12" id="KW-0808">Transferase</keyword>
<dbReference type="Proteomes" id="UP000015103">
    <property type="component" value="Unassembled WGS sequence"/>
</dbReference>
<evidence type="ECO:0000256" key="6">
    <source>
        <dbReference type="ARBA" id="ARBA00012584"/>
    </source>
</evidence>
<evidence type="ECO:0000256" key="21">
    <source>
        <dbReference type="ARBA" id="ARBA00029985"/>
    </source>
</evidence>
<dbReference type="OMA" id="ICVHNIS"/>
<evidence type="ECO:0000256" key="14">
    <source>
        <dbReference type="ARBA" id="ARBA00022771"/>
    </source>
</evidence>
<keyword evidence="16" id="KW-0809">Transit peptide</keyword>
<evidence type="ECO:0000256" key="12">
    <source>
        <dbReference type="ARBA" id="ARBA00022679"/>
    </source>
</evidence>
<evidence type="ECO:0000256" key="19">
    <source>
        <dbReference type="ARBA" id="ARBA00023163"/>
    </source>
</evidence>
<dbReference type="InterPro" id="IPR050156">
    <property type="entry name" value="TC-AMP_synthase_SUA5"/>
</dbReference>
<evidence type="ECO:0000313" key="30">
    <source>
        <dbReference type="Proteomes" id="UP000015103"/>
    </source>
</evidence>
<dbReference type="Pfam" id="PF02150">
    <property type="entry name" value="Zn_ribbon_RPB9"/>
    <property type="match status" value="1"/>
</dbReference>
<dbReference type="GO" id="GO:0008270">
    <property type="term" value="F:zinc ion binding"/>
    <property type="evidence" value="ECO:0007669"/>
    <property type="project" value="UniProtKB-KW"/>
</dbReference>
<dbReference type="EnsemblMetazoa" id="RPRC005450-RA">
    <property type="protein sequence ID" value="RPRC005450-PA"/>
    <property type="gene ID" value="RPRC005450"/>
</dbReference>
<evidence type="ECO:0000256" key="27">
    <source>
        <dbReference type="ARBA" id="ARBA00078854"/>
    </source>
</evidence>
<comment type="function">
    <text evidence="25">Cytoplasmic and mitochondrial threonylcarbamoyl-AMP synthase required for the formation of a threonylcarbamoyl group on adenosine at position 37 (t(6)A37) in tRNAs that read codons beginning with adenine. Catalyzes the conversion of L-threonine, HCO(3)(-)/CO(2) and ATP to give threonylcarbamoyl-AMP (TC-AMP) as the acyladenylate intermediate, with the release of diphosphate. Participates in t(6)A37 formation in cytoplasmic and mitochondrial tRNAs. May regulate the activity of some transporters.</text>
</comment>
<dbReference type="Gene3D" id="2.20.25.10">
    <property type="match status" value="1"/>
</dbReference>
<dbReference type="SMART" id="SM00440">
    <property type="entry name" value="ZnF_C2C2"/>
    <property type="match status" value="1"/>
</dbReference>
<evidence type="ECO:0000256" key="25">
    <source>
        <dbReference type="ARBA" id="ARBA00058524"/>
    </source>
</evidence>
<organism evidence="29 30">
    <name type="scientific">Rhodnius prolixus</name>
    <name type="common">Triatomid bug</name>
    <dbReference type="NCBI Taxonomy" id="13249"/>
    <lineage>
        <taxon>Eukaryota</taxon>
        <taxon>Metazoa</taxon>
        <taxon>Ecdysozoa</taxon>
        <taxon>Arthropoda</taxon>
        <taxon>Hexapoda</taxon>
        <taxon>Insecta</taxon>
        <taxon>Pterygota</taxon>
        <taxon>Neoptera</taxon>
        <taxon>Paraneoptera</taxon>
        <taxon>Hemiptera</taxon>
        <taxon>Heteroptera</taxon>
        <taxon>Panheteroptera</taxon>
        <taxon>Cimicomorpha</taxon>
        <taxon>Reduviidae</taxon>
        <taxon>Triatominae</taxon>
        <taxon>Rhodnius</taxon>
    </lineage>
</organism>
<evidence type="ECO:0000256" key="13">
    <source>
        <dbReference type="ARBA" id="ARBA00022723"/>
    </source>
</evidence>
<dbReference type="InterPro" id="IPR006070">
    <property type="entry name" value="Sua5-like_dom"/>
</dbReference>
<evidence type="ECO:0000256" key="18">
    <source>
        <dbReference type="ARBA" id="ARBA00023136"/>
    </source>
</evidence>
<keyword evidence="15" id="KW-0862">Zinc</keyword>
<keyword evidence="11" id="KW-0963">Cytoplasm</keyword>
<dbReference type="GO" id="GO:0061710">
    <property type="term" value="F:L-threonylcarbamoyladenylate synthase"/>
    <property type="evidence" value="ECO:0007669"/>
    <property type="project" value="UniProtKB-EC"/>
</dbReference>
<dbReference type="SUPFAM" id="SSF57783">
    <property type="entry name" value="Zinc beta-ribbon"/>
    <property type="match status" value="1"/>
</dbReference>
<dbReference type="GO" id="GO:0005886">
    <property type="term" value="C:plasma membrane"/>
    <property type="evidence" value="ECO:0007669"/>
    <property type="project" value="UniProtKB-SubCell"/>
</dbReference>
<dbReference type="PROSITE" id="PS51163">
    <property type="entry name" value="YRDC"/>
    <property type="match status" value="1"/>
</dbReference>
<evidence type="ECO:0000256" key="2">
    <source>
        <dbReference type="ARBA" id="ARBA00004173"/>
    </source>
</evidence>
<protein>
    <recommendedName>
        <fullName evidence="8">DNA-directed RNA polymerase III subunit RPC10</fullName>
        <ecNumber evidence="6">2.7.7.87</ecNumber>
    </recommendedName>
    <alternativeName>
        <fullName evidence="27">DNA-directed RNA polymerase III subunit K</fullName>
    </alternativeName>
    <alternativeName>
        <fullName evidence="21">RNA polymerase III subunit C11</fullName>
    </alternativeName>
    <alternativeName>
        <fullName evidence="7">Threonylcarbamoyl-AMP synthase</fullName>
    </alternativeName>
</protein>
<dbReference type="AlphaFoldDB" id="T1HN26"/>
<dbReference type="Pfam" id="PF01096">
    <property type="entry name" value="Zn_ribbon_TFIIS"/>
    <property type="match status" value="1"/>
</dbReference>
<dbReference type="VEuPathDB" id="VectorBase:RPRC005450"/>
<keyword evidence="13 28" id="KW-0479">Metal-binding</keyword>
<dbReference type="InterPro" id="IPR001529">
    <property type="entry name" value="Zn_ribbon_RPB9"/>
</dbReference>
<evidence type="ECO:0000256" key="22">
    <source>
        <dbReference type="ARBA" id="ARBA00044007"/>
    </source>
</evidence>
<dbReference type="STRING" id="13249.T1HN26"/>
<evidence type="ECO:0000256" key="17">
    <source>
        <dbReference type="ARBA" id="ARBA00023128"/>
    </source>
</evidence>
<comment type="catalytic activity">
    <reaction evidence="23">
        <text>L-threonine + hydrogencarbonate + ATP = L-threonylcarbamoyladenylate + diphosphate + H2O</text>
        <dbReference type="Rhea" id="RHEA:36407"/>
        <dbReference type="ChEBI" id="CHEBI:15377"/>
        <dbReference type="ChEBI" id="CHEBI:17544"/>
        <dbReference type="ChEBI" id="CHEBI:30616"/>
        <dbReference type="ChEBI" id="CHEBI:33019"/>
        <dbReference type="ChEBI" id="CHEBI:57926"/>
        <dbReference type="ChEBI" id="CHEBI:73682"/>
        <dbReference type="EC" id="2.7.7.87"/>
    </reaction>
</comment>
<keyword evidence="17" id="KW-0496">Mitochondrion</keyword>
<comment type="subcellular location">
    <subcellularLocation>
        <location evidence="3">Cell membrane</location>
        <topology evidence="3">Peripheral membrane protein</topology>
    </subcellularLocation>
    <subcellularLocation>
        <location evidence="4">Cytoplasm</location>
    </subcellularLocation>
    <subcellularLocation>
        <location evidence="2">Mitochondrion</location>
    </subcellularLocation>
    <subcellularLocation>
        <location evidence="1">Nucleus</location>
    </subcellularLocation>
</comment>
<evidence type="ECO:0000256" key="24">
    <source>
        <dbReference type="ARBA" id="ARBA00054653"/>
    </source>
</evidence>